<dbReference type="EnsemblPlants" id="EMT06114">
    <property type="protein sequence ID" value="EMT06114"/>
    <property type="gene ID" value="F775_22829"/>
</dbReference>
<name>M8AXG8_AEGTA</name>
<evidence type="ECO:0000313" key="1">
    <source>
        <dbReference type="EnsemblPlants" id="EMT06114"/>
    </source>
</evidence>
<protein>
    <submittedName>
        <fullName evidence="1">Uncharacterized protein</fullName>
    </submittedName>
</protein>
<dbReference type="PANTHER" id="PTHR32133:SF411">
    <property type="entry name" value="F-BOX DOMAIN-CONTAINING PROTEIN"/>
    <property type="match status" value="1"/>
</dbReference>
<dbReference type="Pfam" id="PF00646">
    <property type="entry name" value="F-box"/>
    <property type="match status" value="1"/>
</dbReference>
<dbReference type="PANTHER" id="PTHR32133">
    <property type="entry name" value="OS07G0120400 PROTEIN"/>
    <property type="match status" value="1"/>
</dbReference>
<accession>M8AXG8</accession>
<organism evidence="1">
    <name type="scientific">Aegilops tauschii</name>
    <name type="common">Tausch's goatgrass</name>
    <name type="synonym">Aegilops squarrosa</name>
    <dbReference type="NCBI Taxonomy" id="37682"/>
    <lineage>
        <taxon>Eukaryota</taxon>
        <taxon>Viridiplantae</taxon>
        <taxon>Streptophyta</taxon>
        <taxon>Embryophyta</taxon>
        <taxon>Tracheophyta</taxon>
        <taxon>Spermatophyta</taxon>
        <taxon>Magnoliopsida</taxon>
        <taxon>Liliopsida</taxon>
        <taxon>Poales</taxon>
        <taxon>Poaceae</taxon>
        <taxon>BOP clade</taxon>
        <taxon>Pooideae</taxon>
        <taxon>Triticodae</taxon>
        <taxon>Triticeae</taxon>
        <taxon>Triticinae</taxon>
        <taxon>Aegilops</taxon>
    </lineage>
</organism>
<dbReference type="InterPro" id="IPR036047">
    <property type="entry name" value="F-box-like_dom_sf"/>
</dbReference>
<reference evidence="1" key="1">
    <citation type="submission" date="2015-06" db="UniProtKB">
        <authorList>
            <consortium name="EnsemblPlants"/>
        </authorList>
    </citation>
    <scope>IDENTIFICATION</scope>
</reference>
<sequence length="559" mass="62823">MPPPPPPPASLPGELLEEIFLRLPPDEPACLVRASLSSKFWLGLLSGPRFRGRYHDHHGAPPMLGFLRGFWLEGCHWGEKGPVPRFTSTAKFGARIPDDEWDDYDYSAWDCRHGRVLLGDARYSALLVWDPMTGCRRGLDWPNLADNSRGVAVLCAVSGCDHRTCHAAPFQVVFVGVEMGEDEDDDDCAAFACVSLPETGDWSKPCPPCDQWSEPCPLLHLPADAFIRPIPPVLIQEALHFMIQSLKDDSEEILKYDLSSNSLSLIGAPIEDSETVTSSILMAMEDDSLGYAHVNGSTFYLWSRLMDSNGVASWSQRTIINLMSILPIQNPVETIRVVGSVEGGDVIFLTTVLGIYEINVDSQRWKKIGKRENLDAVIPYMSFYNRQERVMPNDVESNVTDEVTSITCKLDFEIHVQAPVAHVAAIARSQIGARTRLAPPATRRHFARIPQQMNQRYFQEFLSYSDCAKLFEFDFQDYIHHFGRTAPGDKGKGTVLLFFMPKQLEFLISLRAANIHLTEHEFNNKNVPNMQAHFVTIVNLERKLIFLTLVPKQVALNLL</sequence>
<dbReference type="InterPro" id="IPR001810">
    <property type="entry name" value="F-box_dom"/>
</dbReference>
<proteinExistence type="predicted"/>
<dbReference type="SUPFAM" id="SSF81383">
    <property type="entry name" value="F-box domain"/>
    <property type="match status" value="1"/>
</dbReference>
<dbReference type="AlphaFoldDB" id="M8AXG8"/>